<dbReference type="InterPro" id="IPR011989">
    <property type="entry name" value="ARM-like"/>
</dbReference>
<comment type="pathway">
    <text evidence="2">Protein modification; protein ubiquitination.</text>
</comment>
<dbReference type="Pfam" id="PF00514">
    <property type="entry name" value="Arm"/>
    <property type="match status" value="1"/>
</dbReference>
<evidence type="ECO:0000256" key="2">
    <source>
        <dbReference type="ARBA" id="ARBA00004906"/>
    </source>
</evidence>
<dbReference type="EMBL" id="LRBV02000003">
    <property type="status" value="NOT_ANNOTATED_CDS"/>
    <property type="molecule type" value="Genomic_DNA"/>
</dbReference>
<organism evidence="7 8">
    <name type="scientific">Quercus lobata</name>
    <name type="common">Valley oak</name>
    <dbReference type="NCBI Taxonomy" id="97700"/>
    <lineage>
        <taxon>Eukaryota</taxon>
        <taxon>Viridiplantae</taxon>
        <taxon>Streptophyta</taxon>
        <taxon>Embryophyta</taxon>
        <taxon>Tracheophyta</taxon>
        <taxon>Spermatophyta</taxon>
        <taxon>Magnoliopsida</taxon>
        <taxon>eudicotyledons</taxon>
        <taxon>Gunneridae</taxon>
        <taxon>Pentapetalae</taxon>
        <taxon>rosids</taxon>
        <taxon>fabids</taxon>
        <taxon>Fagales</taxon>
        <taxon>Fagaceae</taxon>
        <taxon>Quercus</taxon>
    </lineage>
</organism>
<dbReference type="Gene3D" id="1.25.10.10">
    <property type="entry name" value="Leucine-rich Repeat Variant"/>
    <property type="match status" value="3"/>
</dbReference>
<evidence type="ECO:0000256" key="3">
    <source>
        <dbReference type="ARBA" id="ARBA00012483"/>
    </source>
</evidence>
<keyword evidence="8" id="KW-1185">Reference proteome</keyword>
<keyword evidence="5" id="KW-0677">Repeat</keyword>
<dbReference type="Proteomes" id="UP000594261">
    <property type="component" value="Chromosome 3"/>
</dbReference>
<dbReference type="Gramene" id="QL03p073146:mrna">
    <property type="protein sequence ID" value="QL03p073146:mrna"/>
    <property type="gene ID" value="QL03p073146"/>
</dbReference>
<dbReference type="SUPFAM" id="SSF48371">
    <property type="entry name" value="ARM repeat"/>
    <property type="match status" value="2"/>
</dbReference>
<dbReference type="EnsemblPlants" id="QL03p073146:mrna">
    <property type="protein sequence ID" value="QL03p073146:mrna"/>
    <property type="gene ID" value="QL03p073146"/>
</dbReference>
<reference evidence="7 8" key="1">
    <citation type="journal article" date="2016" name="G3 (Bethesda)">
        <title>First Draft Assembly and Annotation of the Genome of a California Endemic Oak Quercus lobata Nee (Fagaceae).</title>
        <authorList>
            <person name="Sork V.L."/>
            <person name="Fitz-Gibbon S.T."/>
            <person name="Puiu D."/>
            <person name="Crepeau M."/>
            <person name="Gugger P.F."/>
            <person name="Sherman R."/>
            <person name="Stevens K."/>
            <person name="Langley C.H."/>
            <person name="Pellegrini M."/>
            <person name="Salzberg S.L."/>
        </authorList>
    </citation>
    <scope>NUCLEOTIDE SEQUENCE [LARGE SCALE GENOMIC DNA]</scope>
    <source>
        <strain evidence="7 8">cv. SW786</strain>
    </source>
</reference>
<sequence>MKVTSPGFARLGAHKPEGLVRAATIGCRFLNLKTDGYSECLIICHSFMQLKEDATPIVNLAESLLASISEIMTAVVCIEKEHENFIEFGCYLYRASLAIMELLKAENSPENAIEILQTLSLNVDLAKDLVKRCQEIINAISDNEQGSIIAQLEGVINHTGESLSLIPSSTFGDQEYVKVAIWSLSNEMQNAQFGIGQTLAVKTKQHDTRTLSLEKQLKEEPAPQETDLYPINVDVSINDHQFLNMPQKIEALRSTSSDITRKPGNLNRSLTTLPQATQYMEPLYETFFCPLGKKIMDNPVTIETGVTYERNEITKWFEKFEKSDIFCPVTGQKLVSRAFNTNKALKSTIEEWLERNEASRIKVARTALSLASSKDMVLEAIKDLQTICQRKRYNKVQVRSVGLMPSLIKFLEYKDRDVRCAAIEVLQLLSEDDDENKEMIAKTMNISTIIDMLSSSHQPIRHASLQFLLELSKSLSLCKKIGSVPGGILMLINIKYKHSIDAFASGKAEGTLRNLERVPNNIKHMAECGHLEPLLDHLTEGCEEMKMEMASYLGEIVLGHDSKTFVAVRASPHLVKMVQSGNSLSRTAAFKALAQISSYQPNAKILVEAGVVKIMVEEMFSRRIYDEPMNSKIEAAAILANIFESELELEKFQVNNHGHTITSDYVVYSIFDMLKNSTPDKLNINLIRIILCLTKTQKSIATIVSVVKTTEASHTLTELINNPHDDLAITAIKLLCTLSPYMGHTLAERLCKTGGQPESLIQSPAEINQITERHAVSAKYVAKLPHQNLTLNLAILSKNAVPTILKTINQIQRSGTRSSRYASAYLEGLVGTLVRFTTTLYEPQILFLARNYNFTSVFTELLIKTSSDEVQRLSAIGLENLSSQSINLSKAPQIKRTKFLKLFYLPKFLSFGSSKRRKLPGCPVHRGACSSKNTFCLVDAKAVERLLACLDHENVEVVEAALSAIITLLDEKVDVDNSVSMLSEANAVQRVLNLVKEHQQEGLWQKSLWVIDKFLMKGGDKSASDISQDRLLPATLVNAFHHGDGNTREMAEKILRHLNKMPNSSTSNYTM</sequence>
<dbReference type="InterPro" id="IPR013083">
    <property type="entry name" value="Znf_RING/FYVE/PHD"/>
</dbReference>
<evidence type="ECO:0000256" key="5">
    <source>
        <dbReference type="ARBA" id="ARBA00022737"/>
    </source>
</evidence>
<dbReference type="InterPro" id="IPR000225">
    <property type="entry name" value="Armadillo"/>
</dbReference>
<dbReference type="GO" id="GO:0016567">
    <property type="term" value="P:protein ubiquitination"/>
    <property type="evidence" value="ECO:0007669"/>
    <property type="project" value="UniProtKB-UniPathway"/>
</dbReference>
<dbReference type="CDD" id="cd16664">
    <property type="entry name" value="RING-Ubox_PUB"/>
    <property type="match status" value="1"/>
</dbReference>
<evidence type="ECO:0000256" key="4">
    <source>
        <dbReference type="ARBA" id="ARBA00022679"/>
    </source>
</evidence>
<dbReference type="SUPFAM" id="SSF57850">
    <property type="entry name" value="RING/U-box"/>
    <property type="match status" value="1"/>
</dbReference>
<proteinExistence type="predicted"/>
<keyword evidence="4" id="KW-0808">Transferase</keyword>
<dbReference type="InterPro" id="IPR052608">
    <property type="entry name" value="U-box_domain_protein"/>
</dbReference>
<dbReference type="InParanoid" id="A0A7N2LBC8"/>
<dbReference type="SMART" id="SM00504">
    <property type="entry name" value="Ubox"/>
    <property type="match status" value="1"/>
</dbReference>
<protein>
    <recommendedName>
        <fullName evidence="3">RING-type E3 ubiquitin transferase</fullName>
        <ecNumber evidence="3">2.3.2.27</ecNumber>
    </recommendedName>
</protein>
<feature type="domain" description="U-box" evidence="6">
    <location>
        <begin position="282"/>
        <end position="359"/>
    </location>
</feature>
<dbReference type="AlphaFoldDB" id="A0A7N2LBC8"/>
<comment type="catalytic activity">
    <reaction evidence="1">
        <text>S-ubiquitinyl-[E2 ubiquitin-conjugating enzyme]-L-cysteine + [acceptor protein]-L-lysine = [E2 ubiquitin-conjugating enzyme]-L-cysteine + N(6)-ubiquitinyl-[acceptor protein]-L-lysine.</text>
        <dbReference type="EC" id="2.3.2.27"/>
    </reaction>
</comment>
<dbReference type="OMA" id="NEPMNSK"/>
<dbReference type="UniPathway" id="UPA00143"/>
<name>A0A7N2LBC8_QUELO</name>
<evidence type="ECO:0000256" key="1">
    <source>
        <dbReference type="ARBA" id="ARBA00000900"/>
    </source>
</evidence>
<accession>A0A7N2LBC8</accession>
<dbReference type="Pfam" id="PF04564">
    <property type="entry name" value="U-box"/>
    <property type="match status" value="1"/>
</dbReference>
<evidence type="ECO:0000259" key="6">
    <source>
        <dbReference type="PROSITE" id="PS51698"/>
    </source>
</evidence>
<evidence type="ECO:0000313" key="8">
    <source>
        <dbReference type="Proteomes" id="UP000594261"/>
    </source>
</evidence>
<dbReference type="SMART" id="SM00185">
    <property type="entry name" value="ARM"/>
    <property type="match status" value="6"/>
</dbReference>
<dbReference type="InterPro" id="IPR016024">
    <property type="entry name" value="ARM-type_fold"/>
</dbReference>
<dbReference type="GO" id="GO:0061630">
    <property type="term" value="F:ubiquitin protein ligase activity"/>
    <property type="evidence" value="ECO:0007669"/>
    <property type="project" value="UniProtKB-EC"/>
</dbReference>
<dbReference type="InterPro" id="IPR003613">
    <property type="entry name" value="Ubox_domain"/>
</dbReference>
<dbReference type="InterPro" id="IPR045210">
    <property type="entry name" value="RING-Ubox_PUB"/>
</dbReference>
<dbReference type="Gene3D" id="3.30.40.10">
    <property type="entry name" value="Zinc/RING finger domain, C3HC4 (zinc finger)"/>
    <property type="match status" value="1"/>
</dbReference>
<reference evidence="7" key="2">
    <citation type="submission" date="2021-01" db="UniProtKB">
        <authorList>
            <consortium name="EnsemblPlants"/>
        </authorList>
    </citation>
    <scope>IDENTIFICATION</scope>
</reference>
<dbReference type="PANTHER" id="PTHR45958">
    <property type="entry name" value="RING-TYPE E3 UBIQUITIN TRANSFERASE"/>
    <property type="match status" value="1"/>
</dbReference>
<dbReference type="PANTHER" id="PTHR45958:SF4">
    <property type="entry name" value="U-BOX DOMAIN-CONTAINING PROTEIN 42-RELATED"/>
    <property type="match status" value="1"/>
</dbReference>
<dbReference type="PROSITE" id="PS51698">
    <property type="entry name" value="U_BOX"/>
    <property type="match status" value="1"/>
</dbReference>
<evidence type="ECO:0000313" key="7">
    <source>
        <dbReference type="EnsemblPlants" id="QL03p073146:mrna"/>
    </source>
</evidence>
<dbReference type="EC" id="2.3.2.27" evidence="3"/>